<dbReference type="PATRIC" id="fig|242163.4.peg.6078"/>
<dbReference type="Proteomes" id="UP000036959">
    <property type="component" value="Unassembled WGS sequence"/>
</dbReference>
<feature type="transmembrane region" description="Helical" evidence="1">
    <location>
        <begin position="69"/>
        <end position="94"/>
    </location>
</feature>
<feature type="transmembrane region" description="Helical" evidence="1">
    <location>
        <begin position="39"/>
        <end position="62"/>
    </location>
</feature>
<keyword evidence="3" id="KW-1185">Reference proteome</keyword>
<name>A0A0L0MDR7_9BURK</name>
<protein>
    <submittedName>
        <fullName evidence="2">Uncharacterized protein</fullName>
    </submittedName>
</protein>
<feature type="transmembrane region" description="Helical" evidence="1">
    <location>
        <begin position="106"/>
        <end position="126"/>
    </location>
</feature>
<feature type="transmembrane region" description="Helical" evidence="1">
    <location>
        <begin position="191"/>
        <end position="212"/>
    </location>
</feature>
<dbReference type="RefSeq" id="WP_050453714.1">
    <property type="nucleotide sequence ID" value="NZ_LFJJ01000063.1"/>
</dbReference>
<sequence>MLHIAYVDPFERLGDKFVLQGYLTSYPITYGASLYKSNAYFFLEASLLSQFVALAIIIELWLFRRFWALALLFIALATTFSGTGVLLIAAVFPVLFVLKARDIKTILLTVILVMAVAGAIIMRPAVLDRVSEFGQRDTSASARFIEPYKLMAHEALVSAPRFLTGYGAGSADRMVASNDALVNFSAVPKAVIEYGAIGGITFLIALAFRIGMSGQPPPIVAALLVLHYFLSGALLQPISVFVLFYFIASGSQRKPRSRVWLRRRAVSTGDHE</sequence>
<dbReference type="AlphaFoldDB" id="A0A0L0MDR7"/>
<keyword evidence="1" id="KW-0812">Transmembrane</keyword>
<dbReference type="OrthoDB" id="7054362at2"/>
<proteinExistence type="predicted"/>
<gene>
    <name evidence="2" type="ORF">BVER_03874c</name>
</gene>
<feature type="transmembrane region" description="Helical" evidence="1">
    <location>
        <begin position="218"/>
        <end position="248"/>
    </location>
</feature>
<comment type="caution">
    <text evidence="2">The sequence shown here is derived from an EMBL/GenBank/DDBJ whole genome shotgun (WGS) entry which is preliminary data.</text>
</comment>
<evidence type="ECO:0000313" key="3">
    <source>
        <dbReference type="Proteomes" id="UP000036959"/>
    </source>
</evidence>
<keyword evidence="1" id="KW-0472">Membrane</keyword>
<organism evidence="2 3">
    <name type="scientific">Candidatus Burkholderia verschuerenii</name>
    <dbReference type="NCBI Taxonomy" id="242163"/>
    <lineage>
        <taxon>Bacteria</taxon>
        <taxon>Pseudomonadati</taxon>
        <taxon>Pseudomonadota</taxon>
        <taxon>Betaproteobacteria</taxon>
        <taxon>Burkholderiales</taxon>
        <taxon>Burkholderiaceae</taxon>
        <taxon>Burkholderia</taxon>
    </lineage>
</organism>
<evidence type="ECO:0000313" key="2">
    <source>
        <dbReference type="EMBL" id="KND60420.1"/>
    </source>
</evidence>
<dbReference type="EMBL" id="LFJJ01000063">
    <property type="protein sequence ID" value="KND60420.1"/>
    <property type="molecule type" value="Genomic_DNA"/>
</dbReference>
<accession>A0A0L0MDR7</accession>
<evidence type="ECO:0000256" key="1">
    <source>
        <dbReference type="SAM" id="Phobius"/>
    </source>
</evidence>
<keyword evidence="1" id="KW-1133">Transmembrane helix</keyword>
<reference evidence="3" key="1">
    <citation type="submission" date="2015-06" db="EMBL/GenBank/DDBJ databases">
        <title>Comparative genomics of Burkholderia leaf nodule symbionts.</title>
        <authorList>
            <person name="Carlier A."/>
            <person name="Eberl L."/>
            <person name="Pinto-Carbo M."/>
        </authorList>
    </citation>
    <scope>NUCLEOTIDE SEQUENCE [LARGE SCALE GENOMIC DNA]</scope>
    <source>
        <strain evidence="3">UZHbot4</strain>
    </source>
</reference>